<dbReference type="EMBL" id="BAAADJ010000048">
    <property type="protein sequence ID" value="GAA0336731.1"/>
    <property type="molecule type" value="Genomic_DNA"/>
</dbReference>
<name>A0ABP3G5L7_9BACI</name>
<keyword evidence="3 4" id="KW-0732">Signal</keyword>
<dbReference type="SUPFAM" id="SSF49464">
    <property type="entry name" value="Carboxypeptidase regulatory domain-like"/>
    <property type="match status" value="3"/>
</dbReference>
<feature type="chain" id="PRO_5046889031" description="SLH domain-containing protein" evidence="4">
    <location>
        <begin position="32"/>
        <end position="912"/>
    </location>
</feature>
<dbReference type="InterPro" id="IPR001119">
    <property type="entry name" value="SLH_dom"/>
</dbReference>
<dbReference type="InterPro" id="IPR013784">
    <property type="entry name" value="Carb-bd-like_fold"/>
</dbReference>
<evidence type="ECO:0000259" key="5">
    <source>
        <dbReference type="PROSITE" id="PS51272"/>
    </source>
</evidence>
<dbReference type="SUPFAM" id="SSF49452">
    <property type="entry name" value="Starch-binding domain-like"/>
    <property type="match status" value="1"/>
</dbReference>
<dbReference type="InterPro" id="IPR006311">
    <property type="entry name" value="TAT_signal"/>
</dbReference>
<dbReference type="PROSITE" id="PS51272">
    <property type="entry name" value="SLH"/>
    <property type="match status" value="2"/>
</dbReference>
<evidence type="ECO:0000256" key="4">
    <source>
        <dbReference type="SAM" id="SignalP"/>
    </source>
</evidence>
<dbReference type="Proteomes" id="UP001500782">
    <property type="component" value="Unassembled WGS sequence"/>
</dbReference>
<dbReference type="Pfam" id="PF00395">
    <property type="entry name" value="SLH"/>
    <property type="match status" value="3"/>
</dbReference>
<evidence type="ECO:0000256" key="2">
    <source>
        <dbReference type="ARBA" id="ARBA00022525"/>
    </source>
</evidence>
<feature type="domain" description="SLH" evidence="5">
    <location>
        <begin position="28"/>
        <end position="86"/>
    </location>
</feature>
<feature type="domain" description="SLH" evidence="5">
    <location>
        <begin position="87"/>
        <end position="150"/>
    </location>
</feature>
<keyword evidence="2" id="KW-0964">Secreted</keyword>
<evidence type="ECO:0000313" key="6">
    <source>
        <dbReference type="EMBL" id="GAA0336731.1"/>
    </source>
</evidence>
<dbReference type="PROSITE" id="PS51318">
    <property type="entry name" value="TAT"/>
    <property type="match status" value="1"/>
</dbReference>
<proteinExistence type="inferred from homology"/>
<protein>
    <recommendedName>
        <fullName evidence="5">SLH domain-containing protein</fullName>
    </recommendedName>
</protein>
<organism evidence="6 7">
    <name type="scientific">Bacillus carboniphilus</name>
    <dbReference type="NCBI Taxonomy" id="86663"/>
    <lineage>
        <taxon>Bacteria</taxon>
        <taxon>Bacillati</taxon>
        <taxon>Bacillota</taxon>
        <taxon>Bacilli</taxon>
        <taxon>Bacillales</taxon>
        <taxon>Bacillaceae</taxon>
        <taxon>Bacillus</taxon>
    </lineage>
</organism>
<comment type="caution">
    <text evidence="6">The sequence shown here is derived from an EMBL/GenBank/DDBJ whole genome shotgun (WGS) entry which is preliminary data.</text>
</comment>
<keyword evidence="7" id="KW-1185">Reference proteome</keyword>
<gene>
    <name evidence="6" type="ORF">GCM10008967_28830</name>
</gene>
<dbReference type="Gene3D" id="2.60.40.1120">
    <property type="entry name" value="Carboxypeptidase-like, regulatory domain"/>
    <property type="match status" value="6"/>
</dbReference>
<evidence type="ECO:0000313" key="7">
    <source>
        <dbReference type="Proteomes" id="UP001500782"/>
    </source>
</evidence>
<dbReference type="Pfam" id="PF13620">
    <property type="entry name" value="CarboxypepD_reg"/>
    <property type="match status" value="3"/>
</dbReference>
<reference evidence="7" key="1">
    <citation type="journal article" date="2019" name="Int. J. Syst. Evol. Microbiol.">
        <title>The Global Catalogue of Microorganisms (GCM) 10K type strain sequencing project: providing services to taxonomists for standard genome sequencing and annotation.</title>
        <authorList>
            <consortium name="The Broad Institute Genomics Platform"/>
            <consortium name="The Broad Institute Genome Sequencing Center for Infectious Disease"/>
            <person name="Wu L."/>
            <person name="Ma J."/>
        </authorList>
    </citation>
    <scope>NUCLEOTIDE SEQUENCE [LARGE SCALE GENOMIC DNA]</scope>
    <source>
        <strain evidence="7">JCM 9731</strain>
    </source>
</reference>
<dbReference type="PANTHER" id="PTHR36108">
    <property type="entry name" value="COLOSSIN-B-RELATED"/>
    <property type="match status" value="1"/>
</dbReference>
<evidence type="ECO:0000256" key="1">
    <source>
        <dbReference type="ARBA" id="ARBA00007257"/>
    </source>
</evidence>
<dbReference type="RefSeq" id="WP_343800223.1">
    <property type="nucleotide sequence ID" value="NZ_BAAADJ010000048.1"/>
</dbReference>
<dbReference type="InterPro" id="IPR008969">
    <property type="entry name" value="CarboxyPept-like_regulatory"/>
</dbReference>
<evidence type="ECO:0000256" key="3">
    <source>
        <dbReference type="ARBA" id="ARBA00022729"/>
    </source>
</evidence>
<feature type="signal peptide" evidence="4">
    <location>
        <begin position="1"/>
        <end position="31"/>
    </location>
</feature>
<comment type="similarity">
    <text evidence="1">Belongs to the serine-aspartate repeat-containing protein (SDr) family.</text>
</comment>
<dbReference type="PANTHER" id="PTHR36108:SF13">
    <property type="entry name" value="COLOSSIN-B-RELATED"/>
    <property type="match status" value="1"/>
</dbReference>
<sequence length="912" mass="95066">MSYQPKTSRKFIAATATATLVATAVVPAASAASFTDVSDRYKEAVDYLVANNITAGLTETTFGVSQNIKRGDAAIFLAKSLGLDIDNAKDAGFTDVNDRVKPYVNALKAAGYINGKTETTFAPDAPITRGEMALILANAYSLEGNVELDFNDVNSRYTEAVKGLFANGITEGVTEDKFGTDQAIKRGDFAIFLHRADTLEVLASGISGFIMDGTTPVVGATVTIGKKSVQTNEQGFYTLLDVVPGDQKVTVEAVGFKTTTSDVKVVADQVTSFTSDISSQEINTAAIEVSGVVVDAATGADLVDATVTLEAFDTETEEWITVATANVVAGEYTVNQTTASNKLELGAEYRLTVSKDDYKDHVQMITLDSQEVSNVLAGIELEEIAAMNISGTVTNATGEVVVGASVKISDEEGNELATATTDADGVYSVEDAKLVDGTYNVVVDHADSAVSYTEFAVVEGINATHNVQLEAGNAIAASIGTESTYDQFVADGTYTMEILSGKTVIGTQTATATASTLGFDFSRIAPGEYTLKLTGDYVETKEFSIIVDGDETFEGRAVPAGVIDGTVTGTSETVKVDLIDAEGNIVETLESTDGSYKFAGVTAGDYKVQASGDGLLTNASDELTVTKNATTTVEAISLVAVETTGDVAGFVRVDGTLAAVEGATVTYYDEEGNEAGKATTAANGSYSISDLEAGTYDVVVRGTGIETFTTTQAVKAGDNLTAVNYELTTGGNASLEITVVDSEGNPVDVKINGFDLADAFIAEENASVGTWEEADAVTDTVTFNNLSAGAYSLSIDVASEDFVDVEGLVAIAKGEAAELEIVVDEVAAQSAVNFLVVDETNTNVEDATVVVFNEDGSIKDILTTTAGTAALALVDGNYTLAVYQNGYAVSTQEITVSGDDVNVPVIQLSPIK</sequence>
<dbReference type="SUPFAM" id="SSF49478">
    <property type="entry name" value="Cna protein B-type domain"/>
    <property type="match status" value="1"/>
</dbReference>
<accession>A0ABP3G5L7</accession>